<comment type="similarity">
    <text evidence="1 5">Belongs to the flavin oxidoreductase frp family.</text>
</comment>
<accession>A0A0S3K7F5</accession>
<evidence type="ECO:0000259" key="6">
    <source>
        <dbReference type="Pfam" id="PF00881"/>
    </source>
</evidence>
<organism evidence="8 10">
    <name type="scientific">Enterococcus silesiacus</name>
    <dbReference type="NCBI Taxonomy" id="332949"/>
    <lineage>
        <taxon>Bacteria</taxon>
        <taxon>Bacillati</taxon>
        <taxon>Bacillota</taxon>
        <taxon>Bacilli</taxon>
        <taxon>Lactobacillales</taxon>
        <taxon>Enterococcaceae</taxon>
        <taxon>Enterococcus</taxon>
    </lineage>
</organism>
<keyword evidence="3 5" id="KW-0288">FMN</keyword>
<evidence type="ECO:0000256" key="3">
    <source>
        <dbReference type="ARBA" id="ARBA00022643"/>
    </source>
</evidence>
<keyword evidence="5" id="KW-0521">NADP</keyword>
<evidence type="ECO:0000256" key="1">
    <source>
        <dbReference type="ARBA" id="ARBA00008366"/>
    </source>
</evidence>
<keyword evidence="2 5" id="KW-0285">Flavoprotein</keyword>
<evidence type="ECO:0000313" key="10">
    <source>
        <dbReference type="Proteomes" id="UP000183039"/>
    </source>
</evidence>
<dbReference type="PIRSF" id="PIRSF005426">
    <property type="entry name" value="Frp"/>
    <property type="match status" value="1"/>
</dbReference>
<reference evidence="8 10" key="1">
    <citation type="submission" date="2014-12" db="EMBL/GenBank/DDBJ databases">
        <title>Draft genome sequences of 29 type strains of Enterococci.</title>
        <authorList>
            <person name="Zhong Z."/>
            <person name="Sun Z."/>
            <person name="Liu W."/>
            <person name="Zhang W."/>
            <person name="Zhang H."/>
        </authorList>
    </citation>
    <scope>NUCLEOTIDE SEQUENCE [LARGE SCALE GENOMIC DNA]</scope>
    <source>
        <strain evidence="8 10">DSM 22801</strain>
    </source>
</reference>
<protein>
    <submittedName>
        <fullName evidence="8">Nitroreductase family protein</fullName>
    </submittedName>
</protein>
<dbReference type="EMBL" id="JXLC01000002">
    <property type="protein sequence ID" value="OJG93202.1"/>
    <property type="molecule type" value="Genomic_DNA"/>
</dbReference>
<dbReference type="PANTHER" id="PTHR43425">
    <property type="entry name" value="OXYGEN-INSENSITIVE NADPH NITROREDUCTASE"/>
    <property type="match status" value="1"/>
</dbReference>
<dbReference type="AlphaFoldDB" id="A0A0S3K7F5"/>
<dbReference type="Proteomes" id="UP000183039">
    <property type="component" value="Unassembled WGS sequence"/>
</dbReference>
<dbReference type="SUPFAM" id="SSF55469">
    <property type="entry name" value="FMN-dependent nitroreductase-like"/>
    <property type="match status" value="1"/>
</dbReference>
<dbReference type="InterPro" id="IPR029479">
    <property type="entry name" value="Nitroreductase"/>
</dbReference>
<keyword evidence="9" id="KW-1185">Reference proteome</keyword>
<dbReference type="RefSeq" id="WP_071876294.1">
    <property type="nucleotide sequence ID" value="NZ_JXLC01000002.1"/>
</dbReference>
<sequence>MNQVVKVLQNHATVRKFDPNHTISKEVQDEIIKASKQAPSWMNGQAYSILTFQEENEKRKLIEVLNQDQENSSNAKIIESSSLFLLFCIDFSRYDLEHEGVSFENELEPLIIGTTDASLALENALVAAESFELGTCVIGGLRRVSKEIIDCLEINEFRFPLVGLAIGKPLQTAVPKPRLPEKATVFSGQNAHKKATKEEIKAYERQLQDYAKENGYTSEPWISRFTNYYKEQNYPAKTAESLKKQKLI</sequence>
<dbReference type="Pfam" id="PF00881">
    <property type="entry name" value="Nitroreductase"/>
    <property type="match status" value="1"/>
</dbReference>
<keyword evidence="4 5" id="KW-0560">Oxidoreductase</keyword>
<dbReference type="GO" id="GO:0016491">
    <property type="term" value="F:oxidoreductase activity"/>
    <property type="evidence" value="ECO:0007669"/>
    <property type="project" value="UniProtKB-UniRule"/>
</dbReference>
<proteinExistence type="inferred from homology"/>
<feature type="domain" description="Nitroreductase" evidence="6">
    <location>
        <begin position="11"/>
        <end position="72"/>
    </location>
</feature>
<gene>
    <name evidence="7" type="ORF">ATZ33_02170</name>
    <name evidence="8" type="ORF">RV15_GL001234</name>
</gene>
<evidence type="ECO:0000256" key="2">
    <source>
        <dbReference type="ARBA" id="ARBA00022630"/>
    </source>
</evidence>
<dbReference type="InterPro" id="IPR016446">
    <property type="entry name" value="Flavin_OxRdtase_Frp"/>
</dbReference>
<evidence type="ECO:0000313" key="7">
    <source>
        <dbReference type="EMBL" id="ALS00222.1"/>
    </source>
</evidence>
<evidence type="ECO:0000313" key="8">
    <source>
        <dbReference type="EMBL" id="OJG93202.1"/>
    </source>
</evidence>
<dbReference type="OrthoDB" id="9775805at2"/>
<dbReference type="EMBL" id="CP013614">
    <property type="protein sequence ID" value="ALS00222.1"/>
    <property type="molecule type" value="Genomic_DNA"/>
</dbReference>
<dbReference type="Proteomes" id="UP000065511">
    <property type="component" value="Chromosome"/>
</dbReference>
<evidence type="ECO:0000256" key="4">
    <source>
        <dbReference type="ARBA" id="ARBA00023002"/>
    </source>
</evidence>
<dbReference type="InterPro" id="IPR000415">
    <property type="entry name" value="Nitroreductase-like"/>
</dbReference>
<dbReference type="PANTHER" id="PTHR43425:SF2">
    <property type="entry name" value="OXYGEN-INSENSITIVE NADPH NITROREDUCTASE"/>
    <property type="match status" value="1"/>
</dbReference>
<reference evidence="7 9" key="2">
    <citation type="submission" date="2015-12" db="EMBL/GenBank/DDBJ databases">
        <authorList>
            <person name="Lauer A."/>
            <person name="Humrighouse B."/>
            <person name="Loparev V."/>
            <person name="Shewmaker P.L."/>
            <person name="Whitney A.M."/>
            <person name="McLaughlin R.W."/>
        </authorList>
    </citation>
    <scope>NUCLEOTIDE SEQUENCE [LARGE SCALE GENOMIC DNA]</scope>
    <source>
        <strain evidence="7 9">LMG 23085</strain>
    </source>
</reference>
<evidence type="ECO:0000313" key="9">
    <source>
        <dbReference type="Proteomes" id="UP000065511"/>
    </source>
</evidence>
<evidence type="ECO:0000256" key="5">
    <source>
        <dbReference type="PIRNR" id="PIRNR005426"/>
    </source>
</evidence>
<name>A0A0S3K7F5_9ENTE</name>
<dbReference type="Gene3D" id="3.40.109.10">
    <property type="entry name" value="NADH Oxidase"/>
    <property type="match status" value="1"/>
</dbReference>
<dbReference type="KEGG" id="ess:ATZ33_02170"/>